<dbReference type="Proteomes" id="UP001152797">
    <property type="component" value="Unassembled WGS sequence"/>
</dbReference>
<dbReference type="SUPFAM" id="SSF49899">
    <property type="entry name" value="Concanavalin A-like lectins/glucanases"/>
    <property type="match status" value="1"/>
</dbReference>
<reference evidence="5" key="1">
    <citation type="submission" date="2022-10" db="EMBL/GenBank/DDBJ databases">
        <authorList>
            <person name="Chen Y."/>
            <person name="Dougan E. K."/>
            <person name="Chan C."/>
            <person name="Rhodes N."/>
            <person name="Thang M."/>
        </authorList>
    </citation>
    <scope>NUCLEOTIDE SEQUENCE</scope>
</reference>
<evidence type="ECO:0000259" key="4">
    <source>
        <dbReference type="PROSITE" id="PS51762"/>
    </source>
</evidence>
<keyword evidence="3" id="KW-0732">Signal</keyword>
<feature type="transmembrane region" description="Helical" evidence="2">
    <location>
        <begin position="371"/>
        <end position="391"/>
    </location>
</feature>
<dbReference type="InterPro" id="IPR050546">
    <property type="entry name" value="Glycosyl_Hydrlase_16"/>
</dbReference>
<dbReference type="EMBL" id="CAMXCT020000380">
    <property type="protein sequence ID" value="CAL1131369.1"/>
    <property type="molecule type" value="Genomic_DNA"/>
</dbReference>
<feature type="compositionally biased region" description="Polar residues" evidence="1">
    <location>
        <begin position="564"/>
        <end position="581"/>
    </location>
</feature>
<keyword evidence="2" id="KW-0812">Transmembrane</keyword>
<dbReference type="PANTHER" id="PTHR10963:SF24">
    <property type="entry name" value="GLYCOSIDASE C21B10.07-RELATED"/>
    <property type="match status" value="1"/>
</dbReference>
<evidence type="ECO:0000313" key="7">
    <source>
        <dbReference type="Proteomes" id="UP001152797"/>
    </source>
</evidence>
<feature type="compositionally biased region" description="Polar residues" evidence="1">
    <location>
        <begin position="483"/>
        <end position="513"/>
    </location>
</feature>
<evidence type="ECO:0000313" key="6">
    <source>
        <dbReference type="EMBL" id="CAL4765306.1"/>
    </source>
</evidence>
<feature type="region of interest" description="Disordered" evidence="1">
    <location>
        <begin position="436"/>
        <end position="581"/>
    </location>
</feature>
<dbReference type="AlphaFoldDB" id="A0A9P1BR98"/>
<keyword evidence="2" id="KW-1133">Transmembrane helix</keyword>
<organism evidence="5">
    <name type="scientific">Cladocopium goreaui</name>
    <dbReference type="NCBI Taxonomy" id="2562237"/>
    <lineage>
        <taxon>Eukaryota</taxon>
        <taxon>Sar</taxon>
        <taxon>Alveolata</taxon>
        <taxon>Dinophyceae</taxon>
        <taxon>Suessiales</taxon>
        <taxon>Symbiodiniaceae</taxon>
        <taxon>Cladocopium</taxon>
    </lineage>
</organism>
<feature type="domain" description="GH16" evidence="4">
    <location>
        <begin position="4"/>
        <end position="304"/>
    </location>
</feature>
<dbReference type="EMBL" id="CAMXCT010000380">
    <property type="protein sequence ID" value="CAI3977994.1"/>
    <property type="molecule type" value="Genomic_DNA"/>
</dbReference>
<evidence type="ECO:0000313" key="5">
    <source>
        <dbReference type="EMBL" id="CAI3977994.1"/>
    </source>
</evidence>
<dbReference type="Gene3D" id="2.60.120.200">
    <property type="match status" value="1"/>
</dbReference>
<feature type="chain" id="PRO_5043269722" evidence="3">
    <location>
        <begin position="19"/>
        <end position="613"/>
    </location>
</feature>
<evidence type="ECO:0000256" key="1">
    <source>
        <dbReference type="SAM" id="MobiDB-lite"/>
    </source>
</evidence>
<gene>
    <name evidence="5" type="ORF">C1SCF055_LOCUS6087</name>
</gene>
<reference evidence="6 7" key="2">
    <citation type="submission" date="2024-05" db="EMBL/GenBank/DDBJ databases">
        <authorList>
            <person name="Chen Y."/>
            <person name="Shah S."/>
            <person name="Dougan E. K."/>
            <person name="Thang M."/>
            <person name="Chan C."/>
        </authorList>
    </citation>
    <scope>NUCLEOTIDE SEQUENCE [LARGE SCALE GENOMIC DNA]</scope>
</reference>
<dbReference type="OrthoDB" id="416054at2759"/>
<dbReference type="EMBL" id="CAMXCT030000380">
    <property type="protein sequence ID" value="CAL4765306.1"/>
    <property type="molecule type" value="Genomic_DNA"/>
</dbReference>
<dbReference type="PROSITE" id="PS51762">
    <property type="entry name" value="GH16_2"/>
    <property type="match status" value="1"/>
</dbReference>
<dbReference type="InterPro" id="IPR000757">
    <property type="entry name" value="Beta-glucanase-like"/>
</dbReference>
<protein>
    <submittedName>
        <fullName evidence="6">GH16 domain-containing protein</fullName>
    </submittedName>
</protein>
<sequence length="613" mass="66877">MAMSTFPGFLVLIAVSSGQVMRYGKPEQYVGPDFFQYWNFYTGPDPTHGTVDFVSEWEGWKNKLLDASEAGVLMRVDNTTVVGGQGGRKAVRIESKNSYNGGLFVVTLENVPTACGAWPAFWMFGDDAQHAWPRWGEYDILESIHMTNYATTTLHTRRSCDQRDVNLGIDFVGQGWATGSLGTNKAKNCWVKAPQEFSNQGCGQKLPDGSFGPEFNKNGGGTFVAEWTHGGRNGKIMRTWFFPKGKEPIDLVVRSPQPDLWGTPNSFFTLNERWCSADHFKNMRMVFDTTFCGDYAGSTFQASCPWLKQSCEDYVRNSPGAFSNAFWNIKRLDVYQKIDAAVLAAQAPQFVADTDAAMAKADERATNNGPVLAFFFLALLSTSSGVLYYYYHRNQTVKAKVDELAVAAKLPEAYNFTMNSIERAKNSVKATLQRQGCMESENESPMSSPTSRMGLRRGGSREFKGPASPAGSRAGTAAAPMTATLSMGHQPSLRSTPQLASIQGRSPTASRVQSGSLPSSAQSASMARGAQPDAHQVPQPYIFSMMRGTSGNLSGPLPQPVSPQPTGMRQNSLPMAHQASSGSQRMQAMAVVPAQIAPIHLPPVTVTYSGPRQ</sequence>
<accession>A0A9P1BR98</accession>
<evidence type="ECO:0000256" key="3">
    <source>
        <dbReference type="SAM" id="SignalP"/>
    </source>
</evidence>
<dbReference type="PANTHER" id="PTHR10963">
    <property type="entry name" value="GLYCOSYL HYDROLASE-RELATED"/>
    <property type="match status" value="1"/>
</dbReference>
<evidence type="ECO:0000256" key="2">
    <source>
        <dbReference type="SAM" id="Phobius"/>
    </source>
</evidence>
<comment type="caution">
    <text evidence="5">The sequence shown here is derived from an EMBL/GenBank/DDBJ whole genome shotgun (WGS) entry which is preliminary data.</text>
</comment>
<feature type="compositionally biased region" description="Low complexity" evidence="1">
    <location>
        <begin position="514"/>
        <end position="527"/>
    </location>
</feature>
<proteinExistence type="predicted"/>
<dbReference type="GO" id="GO:0009251">
    <property type="term" value="P:glucan catabolic process"/>
    <property type="evidence" value="ECO:0007669"/>
    <property type="project" value="TreeGrafter"/>
</dbReference>
<dbReference type="InterPro" id="IPR013320">
    <property type="entry name" value="ConA-like_dom_sf"/>
</dbReference>
<dbReference type="Pfam" id="PF26113">
    <property type="entry name" value="GH16_XgeA"/>
    <property type="match status" value="1"/>
</dbReference>
<keyword evidence="2" id="KW-0472">Membrane</keyword>
<keyword evidence="7" id="KW-1185">Reference proteome</keyword>
<dbReference type="GO" id="GO:0004553">
    <property type="term" value="F:hydrolase activity, hydrolyzing O-glycosyl compounds"/>
    <property type="evidence" value="ECO:0007669"/>
    <property type="project" value="InterPro"/>
</dbReference>
<name>A0A9P1BR98_9DINO</name>
<feature type="signal peptide" evidence="3">
    <location>
        <begin position="1"/>
        <end position="18"/>
    </location>
</feature>